<evidence type="ECO:0000313" key="2">
    <source>
        <dbReference type="Proteomes" id="UP000299102"/>
    </source>
</evidence>
<comment type="caution">
    <text evidence="1">The sequence shown here is derived from an EMBL/GenBank/DDBJ whole genome shotgun (WGS) entry which is preliminary data.</text>
</comment>
<gene>
    <name evidence="1" type="ORF">EVAR_2502_1</name>
</gene>
<organism evidence="1 2">
    <name type="scientific">Eumeta variegata</name>
    <name type="common">Bagworm moth</name>
    <name type="synonym">Eumeta japonica</name>
    <dbReference type="NCBI Taxonomy" id="151549"/>
    <lineage>
        <taxon>Eukaryota</taxon>
        <taxon>Metazoa</taxon>
        <taxon>Ecdysozoa</taxon>
        <taxon>Arthropoda</taxon>
        <taxon>Hexapoda</taxon>
        <taxon>Insecta</taxon>
        <taxon>Pterygota</taxon>
        <taxon>Neoptera</taxon>
        <taxon>Endopterygota</taxon>
        <taxon>Lepidoptera</taxon>
        <taxon>Glossata</taxon>
        <taxon>Ditrysia</taxon>
        <taxon>Tineoidea</taxon>
        <taxon>Psychidae</taxon>
        <taxon>Oiketicinae</taxon>
        <taxon>Eumeta</taxon>
    </lineage>
</organism>
<dbReference type="EMBL" id="BGZK01000011">
    <property type="protein sequence ID" value="GBP03788.1"/>
    <property type="molecule type" value="Genomic_DNA"/>
</dbReference>
<protein>
    <submittedName>
        <fullName evidence="1">Uncharacterized protein</fullName>
    </submittedName>
</protein>
<dbReference type="AlphaFoldDB" id="A0A4C1SRD2"/>
<reference evidence="1 2" key="1">
    <citation type="journal article" date="2019" name="Commun. Biol.">
        <title>The bagworm genome reveals a unique fibroin gene that provides high tensile strength.</title>
        <authorList>
            <person name="Kono N."/>
            <person name="Nakamura H."/>
            <person name="Ohtoshi R."/>
            <person name="Tomita M."/>
            <person name="Numata K."/>
            <person name="Arakawa K."/>
        </authorList>
    </citation>
    <scope>NUCLEOTIDE SEQUENCE [LARGE SCALE GENOMIC DNA]</scope>
</reference>
<keyword evidence="2" id="KW-1185">Reference proteome</keyword>
<name>A0A4C1SRD2_EUMVA</name>
<sequence length="172" mass="18730">MGVFKQDFVFIRSAPDLEEGEPGHQPRAAVSGGAKIIIIEEKTSIGRFGWGVISCSTVYSDFDLVCDSNPSPLLYSGPDFALDSHVGPAFDSDSETRRAFRFAGSVGEGIGDVIRSVTMATGLEQKCPRAPAERGRERLQGIPIRSATAVPRERCVQYDVRPWLIENATALR</sequence>
<accession>A0A4C1SRD2</accession>
<proteinExistence type="predicted"/>
<evidence type="ECO:0000313" key="1">
    <source>
        <dbReference type="EMBL" id="GBP03788.1"/>
    </source>
</evidence>
<dbReference type="Proteomes" id="UP000299102">
    <property type="component" value="Unassembled WGS sequence"/>
</dbReference>